<organism evidence="1 2">
    <name type="scientific">Saccharomyces cerevisiae (strain RM11-1a)</name>
    <name type="common">Baker's yeast</name>
    <dbReference type="NCBI Taxonomy" id="285006"/>
    <lineage>
        <taxon>Eukaryota</taxon>
        <taxon>Fungi</taxon>
        <taxon>Dikarya</taxon>
        <taxon>Ascomycota</taxon>
        <taxon>Saccharomycotina</taxon>
        <taxon>Saccharomycetes</taxon>
        <taxon>Saccharomycetales</taxon>
        <taxon>Saccharomycetaceae</taxon>
        <taxon>Saccharomyces</taxon>
    </lineage>
</organism>
<sequence length="49" mass="6124">MKLLFLNIIVVRRHLHCKSYRLSPWYIYIYGDYLLYTTEIPYKPFTRQP</sequence>
<dbReference type="Proteomes" id="UP000008335">
    <property type="component" value="Unassembled WGS sequence"/>
</dbReference>
<protein>
    <submittedName>
        <fullName evidence="1">Uncharacterized protein</fullName>
    </submittedName>
</protein>
<evidence type="ECO:0000313" key="2">
    <source>
        <dbReference type="Proteomes" id="UP000008335"/>
    </source>
</evidence>
<evidence type="ECO:0000313" key="1">
    <source>
        <dbReference type="EMBL" id="EDV10861.1"/>
    </source>
</evidence>
<reference evidence="1" key="2">
    <citation type="submission" date="2005-07" db="EMBL/GenBank/DDBJ databases">
        <title>Annotation of the Saccharomyces cerevisiae RM11-1a Genome.</title>
        <authorList>
            <consortium name="The Broad Institute Genome Sequencing Platform"/>
            <person name="Birren B."/>
            <person name="Lander E."/>
            <person name="Galagan J."/>
            <person name="Nusbaum C."/>
            <person name="Devon K."/>
            <person name="Cuomo C."/>
            <person name="Jaffe D."/>
            <person name="Butler J."/>
            <person name="Alvarez P."/>
            <person name="Gnerre S."/>
            <person name="Grabherr M."/>
            <person name="Kleber M."/>
            <person name="Mauceli E."/>
            <person name="Brockman W."/>
            <person name="MacCallum I.A."/>
            <person name="Rounsley S."/>
            <person name="Young S."/>
            <person name="LaButti K."/>
            <person name="Pushparaj V."/>
            <person name="DeCaprio D."/>
            <person name="Crawford M."/>
            <person name="Koehrsen M."/>
            <person name="Engels R."/>
            <person name="Montgomery P."/>
            <person name="Pearson M."/>
            <person name="Howarth C."/>
            <person name="Larson L."/>
            <person name="Luoma S."/>
            <person name="White J."/>
            <person name="O'Leary S."/>
            <person name="Kodira C."/>
            <person name="Zeng Q."/>
            <person name="Yandava C."/>
            <person name="Alvarado L."/>
            <person name="Pratt S."/>
            <person name="Kruglyak L."/>
        </authorList>
    </citation>
    <scope>NUCLEOTIDE SEQUENCE</scope>
    <source>
        <strain evidence="1">RM11-1a</strain>
    </source>
</reference>
<accession>B3LJV8</accession>
<dbReference type="HOGENOM" id="CLU_3144068_0_0_1"/>
<proteinExistence type="predicted"/>
<reference evidence="1" key="1">
    <citation type="submission" date="2005-03" db="EMBL/GenBank/DDBJ databases">
        <authorList>
            <person name="Giovannoni S.J."/>
            <person name="Cho J.-C."/>
            <person name="Ferriera S."/>
            <person name="Johnson J."/>
            <person name="Kravitz S."/>
            <person name="Halpern A."/>
            <person name="Remington K."/>
            <person name="Beeson K."/>
            <person name="Tran B."/>
            <person name="Rogers Y.-H."/>
            <person name="Friedman R."/>
            <person name="Venter J.C."/>
        </authorList>
    </citation>
    <scope>NUCLEOTIDE SEQUENCE</scope>
    <source>
        <strain evidence="1">RM11-1a</strain>
    </source>
</reference>
<gene>
    <name evidence="1" type="ORF">SCRG_01674</name>
</gene>
<dbReference type="AlphaFoldDB" id="B3LJV8"/>
<keyword evidence="2" id="KW-1185">Reference proteome</keyword>
<dbReference type="SMR" id="B3LJV8"/>
<name>B3LJV8_YEAS1</name>
<dbReference type="EMBL" id="CH408045">
    <property type="protein sequence ID" value="EDV10861.1"/>
    <property type="molecule type" value="Genomic_DNA"/>
</dbReference>